<feature type="compositionally biased region" description="Basic and acidic residues" evidence="1">
    <location>
        <begin position="104"/>
        <end position="116"/>
    </location>
</feature>
<dbReference type="InterPro" id="IPR006608">
    <property type="entry name" value="CC2D1A/B_DM14"/>
</dbReference>
<feature type="compositionally biased region" description="Polar residues" evidence="1">
    <location>
        <begin position="129"/>
        <end position="145"/>
    </location>
</feature>
<feature type="domain" description="DM14" evidence="2">
    <location>
        <begin position="71"/>
        <end position="115"/>
    </location>
</feature>
<feature type="domain" description="DM14" evidence="2">
    <location>
        <begin position="159"/>
        <end position="217"/>
    </location>
</feature>
<reference evidence="3 4" key="1">
    <citation type="submission" date="2021-06" db="EMBL/GenBank/DDBJ databases">
        <authorList>
            <person name="Palmer J.M."/>
        </authorList>
    </citation>
    <scope>NUCLEOTIDE SEQUENCE [LARGE SCALE GENOMIC DNA]</scope>
    <source>
        <strain evidence="3 4">GA_2019</strain>
        <tissue evidence="3">Muscle</tissue>
    </source>
</reference>
<organism evidence="3 4">
    <name type="scientific">Goodea atripinnis</name>
    <dbReference type="NCBI Taxonomy" id="208336"/>
    <lineage>
        <taxon>Eukaryota</taxon>
        <taxon>Metazoa</taxon>
        <taxon>Chordata</taxon>
        <taxon>Craniata</taxon>
        <taxon>Vertebrata</taxon>
        <taxon>Euteleostomi</taxon>
        <taxon>Actinopterygii</taxon>
        <taxon>Neopterygii</taxon>
        <taxon>Teleostei</taxon>
        <taxon>Neoteleostei</taxon>
        <taxon>Acanthomorphata</taxon>
        <taxon>Ovalentaria</taxon>
        <taxon>Atherinomorphae</taxon>
        <taxon>Cyprinodontiformes</taxon>
        <taxon>Goodeidae</taxon>
        <taxon>Goodea</taxon>
    </lineage>
</organism>
<comment type="caution">
    <text evidence="3">The sequence shown here is derived from an EMBL/GenBank/DDBJ whole genome shotgun (WGS) entry which is preliminary data.</text>
</comment>
<dbReference type="PANTHER" id="PTHR13076">
    <property type="entry name" value="COILED-COIL AND C2 DOMAIN-CONTAINING PROTEIN 1-LIKE"/>
    <property type="match status" value="1"/>
</dbReference>
<sequence length="221" mass="24205">MTEGTKTMLLERQKEYKLAALRAKKEGDMEQAKLYFKTSKVSAGVGSAAVNKPPSEHIEASQPATEAPDVLEALEQRRVKYVEASNQAKASGDDRKARMHDRIAKVAVPEKPKKPTLDVPTAGPEQKRSPSASPGSTSPKESPSPTDFFCPHLSAVQLLELLESRKKQYMKAALQAKQKNDMEQAKVFLRTAKGLDPMIEAARSGKTVDISTVSRQPKATF</sequence>
<evidence type="ECO:0000259" key="2">
    <source>
        <dbReference type="SMART" id="SM00685"/>
    </source>
</evidence>
<feature type="domain" description="DM14" evidence="2">
    <location>
        <begin position="7"/>
        <end position="54"/>
    </location>
</feature>
<feature type="non-terminal residue" evidence="3">
    <location>
        <position position="1"/>
    </location>
</feature>
<proteinExistence type="predicted"/>
<feature type="region of interest" description="Disordered" evidence="1">
    <location>
        <begin position="104"/>
        <end position="149"/>
    </location>
</feature>
<evidence type="ECO:0000313" key="4">
    <source>
        <dbReference type="Proteomes" id="UP001476798"/>
    </source>
</evidence>
<evidence type="ECO:0000256" key="1">
    <source>
        <dbReference type="SAM" id="MobiDB-lite"/>
    </source>
</evidence>
<dbReference type="Pfam" id="PF21528">
    <property type="entry name" value="CC2D1A-B_DM14"/>
    <property type="match status" value="2"/>
</dbReference>
<protein>
    <recommendedName>
        <fullName evidence="2">DM14 domain-containing protein</fullName>
    </recommendedName>
</protein>
<dbReference type="Proteomes" id="UP001476798">
    <property type="component" value="Unassembled WGS sequence"/>
</dbReference>
<dbReference type="InterPro" id="IPR039725">
    <property type="entry name" value="CC2D1A/B"/>
</dbReference>
<accession>A0ABV0PJU8</accession>
<keyword evidence="4" id="KW-1185">Reference proteome</keyword>
<dbReference type="SMART" id="SM00685">
    <property type="entry name" value="DM14"/>
    <property type="match status" value="3"/>
</dbReference>
<dbReference type="EMBL" id="JAHRIO010080005">
    <property type="protein sequence ID" value="MEQ2183765.1"/>
    <property type="molecule type" value="Genomic_DNA"/>
</dbReference>
<dbReference type="PANTHER" id="PTHR13076:SF9">
    <property type="entry name" value="COILED-COIL AND C2 DOMAIN-CONTAINING PROTEIN 1-LIKE"/>
    <property type="match status" value="1"/>
</dbReference>
<gene>
    <name evidence="3" type="ORF">GOODEAATRI_001361</name>
</gene>
<feature type="region of interest" description="Disordered" evidence="1">
    <location>
        <begin position="44"/>
        <end position="68"/>
    </location>
</feature>
<evidence type="ECO:0000313" key="3">
    <source>
        <dbReference type="EMBL" id="MEQ2183765.1"/>
    </source>
</evidence>
<name>A0ABV0PJU8_9TELE</name>